<gene>
    <name evidence="1" type="ORF">HA520_20630</name>
</gene>
<sequence length="1108" mass="118980">MSFDCSRFSFRPWNDFLGVVMQQGRVQLDADWNEWVAELARRLQAGSLDTFGPAVVPRETPNGFRIAVQGQGLAIGPGRIYVDGLLAENHGTGPIEWDRQLAEEAGSDFTPFFEQPYLPFNDLTQESPGSVFNRPSFDGGPYLVYVDVWQREVTYLQSRELVEKAVGVDTTGRLQTVWQVKLLENVEDATCASRDDEVPGWDAIVRPSAARLTTSTGELPDAPNPCLPPPSAGYKGLENQLYRVEIHRGGAQNDTHHRVAQGDKATFKWSRDNATVASRVSAIPTPTTIVVESVGRDGYLRFSNGDWIEILDDWHELHGLPGVLRRIRAGGGVDDATRTITLEAALPDGLFPVDAQGVPVGARNTHVRRWDQAGKVLQADGSVFHDLDASGESDGIPIPSAGTSLFLEHGIQVSFDTELAGGEFKTGDHWVFAARATDGTIDLLNKAPPRGIHHHYARLSIISDPSATIRAHDATDCRSLWPPEAQGESCDCTICIQAEAHNARIATIQDAINKLTKRGGGTICLDVGTYRLDEPLHIKKASSLRIRGQGWRTVCSRHGALCTIEDSVGVTLERMSFMGSATEGSTTAMITAINTVGLRLQEVAIMGVAERNSFNVASANSVSVALELAGHQIGTVVSNCALVADQGMKGGTHEVERNHLLTAQCRIENSFFLCRWRAVNFEGLAEREQEAMCLHYGELLIADNFVVGCADAGFQITGATLPGGIVAIRGNVLNVNGTGIRAGTRGLRIDGNEVIGATDRISGDGIDLVPGLDPRGIEDLWVTGNALTDLGGHGIAIRTAVGNGMITSNIVRRVAGAALLMENGGSAEYLAIDSNQFVEIGLNPNPELEFVGIQLLAVARADVRDNLVTDVAHMQEVQGQTLVKPGGAALLAAAFGELRVAGNRVHGVGPPVVYPDPGITVAMRFLTPFRHLAVAGNSVARLNNIADQGGGSPVWQALRVGPEATRRAGAKSFAFMSLTARDLLITATHVRAIAKEEAPGITISGNQLTSFAAELPMVEIEKVETCLFIDNHCRMLEKGPSPRVIAKLSANYINASNNRLISTGEKNTLDLNTDDGRLVAVGNISTGQIILNGKPLDQKWKALNLIGS</sequence>
<proteinExistence type="predicted"/>
<dbReference type="InterPro" id="IPR006626">
    <property type="entry name" value="PbH1"/>
</dbReference>
<dbReference type="Proteomes" id="UP000736384">
    <property type="component" value="Unassembled WGS sequence"/>
</dbReference>
<evidence type="ECO:0000313" key="1">
    <source>
        <dbReference type="EMBL" id="NHN79653.1"/>
    </source>
</evidence>
<dbReference type="InterPro" id="IPR011050">
    <property type="entry name" value="Pectin_lyase_fold/virulence"/>
</dbReference>
<dbReference type="RefSeq" id="WP_165894048.1">
    <property type="nucleotide sequence ID" value="NZ_JAAPAP010000024.1"/>
</dbReference>
<dbReference type="Gene3D" id="2.160.20.10">
    <property type="entry name" value="Single-stranded right-handed beta-helix, Pectin lyase-like"/>
    <property type="match status" value="1"/>
</dbReference>
<dbReference type="InterPro" id="IPR045392">
    <property type="entry name" value="DUF6519"/>
</dbReference>
<dbReference type="AlphaFoldDB" id="A0AA44CAH1"/>
<dbReference type="SMART" id="SM00710">
    <property type="entry name" value="PbH1"/>
    <property type="match status" value="4"/>
</dbReference>
<dbReference type="InterPro" id="IPR012334">
    <property type="entry name" value="Pectin_lyas_fold"/>
</dbReference>
<dbReference type="SUPFAM" id="SSF51126">
    <property type="entry name" value="Pectin lyase-like"/>
    <property type="match status" value="1"/>
</dbReference>
<evidence type="ECO:0000313" key="2">
    <source>
        <dbReference type="Proteomes" id="UP000736384"/>
    </source>
</evidence>
<dbReference type="Pfam" id="PF20129">
    <property type="entry name" value="DUF6519"/>
    <property type="match status" value="2"/>
</dbReference>
<reference evidence="1" key="1">
    <citation type="submission" date="2020-03" db="EMBL/GenBank/DDBJ databases">
        <title>Genome assembly of Azotobacter chroococcum W5.</title>
        <authorList>
            <person name="Kannepalli A."/>
        </authorList>
    </citation>
    <scope>NUCLEOTIDE SEQUENCE</scope>
    <source>
        <strain evidence="1">W5</strain>
    </source>
</reference>
<dbReference type="EMBL" id="JAAPAP010000024">
    <property type="protein sequence ID" value="NHN79653.1"/>
    <property type="molecule type" value="Genomic_DNA"/>
</dbReference>
<name>A0AA44CAH1_9GAMM</name>
<organism evidence="1 2">
    <name type="scientific">Azotobacter chroococcum</name>
    <dbReference type="NCBI Taxonomy" id="353"/>
    <lineage>
        <taxon>Bacteria</taxon>
        <taxon>Pseudomonadati</taxon>
        <taxon>Pseudomonadota</taxon>
        <taxon>Gammaproteobacteria</taxon>
        <taxon>Pseudomonadales</taxon>
        <taxon>Pseudomonadaceae</taxon>
        <taxon>Azotobacter</taxon>
    </lineage>
</organism>
<accession>A0AA44CAH1</accession>
<protein>
    <submittedName>
        <fullName evidence="1">Uncharacterized protein</fullName>
    </submittedName>
</protein>
<comment type="caution">
    <text evidence="1">The sequence shown here is derived from an EMBL/GenBank/DDBJ whole genome shotgun (WGS) entry which is preliminary data.</text>
</comment>